<dbReference type="AlphaFoldDB" id="A0A6C2U138"/>
<dbReference type="PANTHER" id="PTHR46615:SF1">
    <property type="entry name" value="ARYLSULFATASE K"/>
    <property type="match status" value="1"/>
</dbReference>
<dbReference type="InterPro" id="IPR051849">
    <property type="entry name" value="GAG-degrading_sulfatase"/>
</dbReference>
<gene>
    <name evidence="3" type="ORF">PDESU_02164</name>
</gene>
<dbReference type="Gene3D" id="3.40.720.10">
    <property type="entry name" value="Alkaline Phosphatase, subunit A"/>
    <property type="match status" value="1"/>
</dbReference>
<dbReference type="Proteomes" id="UP000366872">
    <property type="component" value="Unassembled WGS sequence"/>
</dbReference>
<feature type="region of interest" description="Disordered" evidence="1">
    <location>
        <begin position="462"/>
        <end position="498"/>
    </location>
</feature>
<dbReference type="InterPro" id="IPR000917">
    <property type="entry name" value="Sulfatase_N"/>
</dbReference>
<name>A0A6C2U138_PONDE</name>
<evidence type="ECO:0000313" key="4">
    <source>
        <dbReference type="Proteomes" id="UP000366872"/>
    </source>
</evidence>
<dbReference type="InterPro" id="IPR017850">
    <property type="entry name" value="Alkaline_phosphatase_core_sf"/>
</dbReference>
<dbReference type="GO" id="GO:0004065">
    <property type="term" value="F:arylsulfatase activity"/>
    <property type="evidence" value="ECO:0007669"/>
    <property type="project" value="TreeGrafter"/>
</dbReference>
<dbReference type="SUPFAM" id="SSF53649">
    <property type="entry name" value="Alkaline phosphatase-like"/>
    <property type="match status" value="1"/>
</dbReference>
<feature type="domain" description="Sulfatase N-terminal" evidence="2">
    <location>
        <begin position="33"/>
        <end position="362"/>
    </location>
</feature>
<accession>A0A6C2U138</accession>
<organism evidence="3 4">
    <name type="scientific">Pontiella desulfatans</name>
    <dbReference type="NCBI Taxonomy" id="2750659"/>
    <lineage>
        <taxon>Bacteria</taxon>
        <taxon>Pseudomonadati</taxon>
        <taxon>Kiritimatiellota</taxon>
        <taxon>Kiritimatiellia</taxon>
        <taxon>Kiritimatiellales</taxon>
        <taxon>Pontiellaceae</taxon>
        <taxon>Pontiella</taxon>
    </lineage>
</organism>
<feature type="compositionally biased region" description="Basic residues" evidence="1">
    <location>
        <begin position="488"/>
        <end position="498"/>
    </location>
</feature>
<sequence>MQRRSLLKTTAASSGALMVPSMLRAATGLKKRPNILFIMSDQQHDRMMSCADNKWLNTPHLDGLAAEGVRFASAYAANPVCVPSRMSMATGMMPGRFGGGDNKTASKAKLAPHIDENSMGKIMKRAGYDTFYGGKVHMCGQLRPDSDHGAGYGTYFKDQRDLLPGACLEFITQEREKPFFAVASFINPHDICFAHKAHATGKSPVKNLYDEAMAMPLDELPPLPDNYGIQVGEPSGIQAKLSTTAVTPSMTMRTEYVEKAWRINRYIYHRLTERVDGEIGKILDGLKQAGLEENTLIIFTSDHGNMDASHRLASKSFPYEESVGVPFIMKYKGGIPAGQVDGEHLVSTGLDILPTICDYAGVEIPEHLIGKSLRPVAEGKAVTDWREYVVSEDAKWRMLRTENYKYTTFSDPASKESLVDLKKDPGEMRNLVDHPEYKEILRGHRKLLAEWCETTGDTEAFKFARNDDGSSDYTPPPEAEAPGEKAGNRKKKAKKGKA</sequence>
<reference evidence="3 4" key="1">
    <citation type="submission" date="2019-04" db="EMBL/GenBank/DDBJ databases">
        <authorList>
            <person name="Van Vliet M D."/>
        </authorList>
    </citation>
    <scope>NUCLEOTIDE SEQUENCE [LARGE SCALE GENOMIC DNA]</scope>
    <source>
        <strain evidence="3 4">F1</strain>
    </source>
</reference>
<keyword evidence="4" id="KW-1185">Reference proteome</keyword>
<evidence type="ECO:0000259" key="2">
    <source>
        <dbReference type="Pfam" id="PF00884"/>
    </source>
</evidence>
<dbReference type="Pfam" id="PF00884">
    <property type="entry name" value="Sulfatase"/>
    <property type="match status" value="1"/>
</dbReference>
<evidence type="ECO:0000256" key="1">
    <source>
        <dbReference type="SAM" id="MobiDB-lite"/>
    </source>
</evidence>
<proteinExistence type="predicted"/>
<dbReference type="PANTHER" id="PTHR46615">
    <property type="entry name" value="ARYLSULFATASE K"/>
    <property type="match status" value="1"/>
</dbReference>
<evidence type="ECO:0000313" key="3">
    <source>
        <dbReference type="EMBL" id="VGO13607.1"/>
    </source>
</evidence>
<dbReference type="EMBL" id="CAAHFG010000001">
    <property type="protein sequence ID" value="VGO13607.1"/>
    <property type="molecule type" value="Genomic_DNA"/>
</dbReference>
<dbReference type="GO" id="GO:0015024">
    <property type="term" value="F:glucuronate-2-sulfatase activity"/>
    <property type="evidence" value="ECO:0007669"/>
    <property type="project" value="TreeGrafter"/>
</dbReference>
<protein>
    <submittedName>
        <fullName evidence="3">Arylsulfatase</fullName>
    </submittedName>
</protein>